<dbReference type="EMBL" id="CP017141">
    <property type="protein sequence ID" value="AOM76337.1"/>
    <property type="molecule type" value="Genomic_DNA"/>
</dbReference>
<organism evidence="2 3">
    <name type="scientific">Pedobacter steynii</name>
    <dbReference type="NCBI Taxonomy" id="430522"/>
    <lineage>
        <taxon>Bacteria</taxon>
        <taxon>Pseudomonadati</taxon>
        <taxon>Bacteroidota</taxon>
        <taxon>Sphingobacteriia</taxon>
        <taxon>Sphingobacteriales</taxon>
        <taxon>Sphingobacteriaceae</taxon>
        <taxon>Pedobacter</taxon>
    </lineage>
</organism>
<accession>A0A1D7QCH0</accession>
<dbReference type="Gene3D" id="2.60.40.10">
    <property type="entry name" value="Immunoglobulins"/>
    <property type="match status" value="1"/>
</dbReference>
<protein>
    <recommendedName>
        <fullName evidence="1">IPT/TIG domain-containing protein</fullName>
    </recommendedName>
</protein>
<gene>
    <name evidence="2" type="ORF">BFS30_03700</name>
</gene>
<dbReference type="RefSeq" id="WP_069378033.1">
    <property type="nucleotide sequence ID" value="NZ_CP017141.1"/>
</dbReference>
<dbReference type="InterPro" id="IPR011042">
    <property type="entry name" value="6-blade_b-propeller_TolB-like"/>
</dbReference>
<feature type="domain" description="IPT/TIG" evidence="1">
    <location>
        <begin position="52"/>
        <end position="126"/>
    </location>
</feature>
<keyword evidence="3" id="KW-1185">Reference proteome</keyword>
<evidence type="ECO:0000259" key="1">
    <source>
        <dbReference type="Pfam" id="PF01833"/>
    </source>
</evidence>
<dbReference type="Pfam" id="PF01833">
    <property type="entry name" value="TIG"/>
    <property type="match status" value="1"/>
</dbReference>
<dbReference type="PANTHER" id="PTHR13833">
    <property type="match status" value="1"/>
</dbReference>
<dbReference type="InterPro" id="IPR002909">
    <property type="entry name" value="IPT_dom"/>
</dbReference>
<evidence type="ECO:0000313" key="3">
    <source>
        <dbReference type="Proteomes" id="UP000094313"/>
    </source>
</evidence>
<dbReference type="KEGG" id="psty:BFS30_03700"/>
<reference evidence="2 3" key="1">
    <citation type="submission" date="2016-08" db="EMBL/GenBank/DDBJ databases">
        <authorList>
            <person name="Seilhamer J.J."/>
        </authorList>
    </citation>
    <scope>NUCLEOTIDE SEQUENCE [LARGE SCALE GENOMIC DNA]</scope>
    <source>
        <strain evidence="2 3">DX4</strain>
    </source>
</reference>
<sequence>MNKDFTLLKVHIRICLFFLTLLFFLWGCKKETEQVKQVYDPNKPVELLRFLPDSGGVGTQMVIEGNNFGTDTSVIKVFINDKPAPLVGASGSALYVLVPSRAANGLIKVQVGKGDKVQEIISKNEFRYLFRPAVSTLVGFTDKDGKTAIVDGPFDKAQFEEPYWMIFDQHKNIYLLEQRRGLRFINMAKKEVKTLFRTGKGLDRPRTLSFSPSWETLYVTNDQWDERGLSTAALTPASGFTEWNSLIYNRTTNGGAAHPQTGDFFYNSYVKGEVFKWNKETNSSELLFRVDDNNWEFNIQFAPSGDFAYIVVVNQHYILKSRYNRQTRKLEAPVHFVGGRGRAGHNDGVGVDARFDQPHQGAFDENDNFYVADIFNHCIRKITPEGVVSTFAGRPRSAGYADGALRDAQFDQPYGIIYDSATGTFYVADLINRRIRAISIE</sequence>
<evidence type="ECO:0000313" key="2">
    <source>
        <dbReference type="EMBL" id="AOM76337.1"/>
    </source>
</evidence>
<proteinExistence type="predicted"/>
<dbReference type="AlphaFoldDB" id="A0A1D7QCH0"/>
<dbReference type="CDD" id="cd00603">
    <property type="entry name" value="IPT_PCSR"/>
    <property type="match status" value="1"/>
</dbReference>
<dbReference type="SUPFAM" id="SSF63829">
    <property type="entry name" value="Calcium-dependent phosphotriesterase"/>
    <property type="match status" value="1"/>
</dbReference>
<dbReference type="SUPFAM" id="SSF81296">
    <property type="entry name" value="E set domains"/>
    <property type="match status" value="1"/>
</dbReference>
<dbReference type="SUPFAM" id="SSF63825">
    <property type="entry name" value="YWTD domain"/>
    <property type="match status" value="1"/>
</dbReference>
<dbReference type="Gene3D" id="2.120.10.30">
    <property type="entry name" value="TolB, C-terminal domain"/>
    <property type="match status" value="1"/>
</dbReference>
<dbReference type="InterPro" id="IPR013783">
    <property type="entry name" value="Ig-like_fold"/>
</dbReference>
<dbReference type="PANTHER" id="PTHR13833:SF71">
    <property type="entry name" value="NHL DOMAIN-CONTAINING PROTEIN"/>
    <property type="match status" value="1"/>
</dbReference>
<dbReference type="OrthoDB" id="791543at2"/>
<name>A0A1D7QCH0_9SPHI</name>
<dbReference type="Proteomes" id="UP000094313">
    <property type="component" value="Chromosome"/>
</dbReference>
<dbReference type="InterPro" id="IPR014756">
    <property type="entry name" value="Ig_E-set"/>
</dbReference>